<dbReference type="Pfam" id="PF08241">
    <property type="entry name" value="Methyltransf_11"/>
    <property type="match status" value="1"/>
</dbReference>
<feature type="domain" description="Methyltransferase type 11" evidence="2">
    <location>
        <begin position="5"/>
        <end position="47"/>
    </location>
</feature>
<name>A0A167YCT3_9HYPO</name>
<sequence>MDYHHFETLPSEDYDGVRTMETLVHATDPLTVLKGFYHILKPGGHLAMHDYDHFYELNEVIGTELAKLMKELSEYGSMPTWQRAHRWCYNSLLKEAGFVDLKEHDYSENIRPMLRLFWWLAAIPYYIIVFFHLEKYFVNAIRGARGCYAQKYWRYVAISARKPEV</sequence>
<dbReference type="SUPFAM" id="SSF53335">
    <property type="entry name" value="S-adenosyl-L-methionine-dependent methyltransferases"/>
    <property type="match status" value="1"/>
</dbReference>
<evidence type="ECO:0000256" key="1">
    <source>
        <dbReference type="SAM" id="Phobius"/>
    </source>
</evidence>
<dbReference type="EMBL" id="AZGY01000019">
    <property type="protein sequence ID" value="KZZ91172.1"/>
    <property type="molecule type" value="Genomic_DNA"/>
</dbReference>
<feature type="transmembrane region" description="Helical" evidence="1">
    <location>
        <begin position="116"/>
        <end position="133"/>
    </location>
</feature>
<proteinExistence type="predicted"/>
<accession>A0A167YCT3</accession>
<comment type="caution">
    <text evidence="3">The sequence shown here is derived from an EMBL/GenBank/DDBJ whole genome shotgun (WGS) entry which is preliminary data.</text>
</comment>
<dbReference type="Gene3D" id="3.40.50.150">
    <property type="entry name" value="Vaccinia Virus protein VP39"/>
    <property type="match status" value="1"/>
</dbReference>
<organism evidence="3 4">
    <name type="scientific">Moelleriella libera RCEF 2490</name>
    <dbReference type="NCBI Taxonomy" id="1081109"/>
    <lineage>
        <taxon>Eukaryota</taxon>
        <taxon>Fungi</taxon>
        <taxon>Dikarya</taxon>
        <taxon>Ascomycota</taxon>
        <taxon>Pezizomycotina</taxon>
        <taxon>Sordariomycetes</taxon>
        <taxon>Hypocreomycetidae</taxon>
        <taxon>Hypocreales</taxon>
        <taxon>Clavicipitaceae</taxon>
        <taxon>Moelleriella</taxon>
    </lineage>
</organism>
<dbReference type="OrthoDB" id="540004at2759"/>
<keyword evidence="4" id="KW-1185">Reference proteome</keyword>
<dbReference type="GO" id="GO:0008757">
    <property type="term" value="F:S-adenosylmethionine-dependent methyltransferase activity"/>
    <property type="evidence" value="ECO:0007669"/>
    <property type="project" value="InterPro"/>
</dbReference>
<dbReference type="AlphaFoldDB" id="A0A167YCT3"/>
<keyword evidence="1" id="KW-1133">Transmembrane helix</keyword>
<keyword evidence="1" id="KW-0812">Transmembrane</keyword>
<dbReference type="STRING" id="1081109.A0A167YCT3"/>
<dbReference type="Proteomes" id="UP000078544">
    <property type="component" value="Unassembled WGS sequence"/>
</dbReference>
<evidence type="ECO:0000313" key="3">
    <source>
        <dbReference type="EMBL" id="KZZ91172.1"/>
    </source>
</evidence>
<evidence type="ECO:0000313" key="4">
    <source>
        <dbReference type="Proteomes" id="UP000078544"/>
    </source>
</evidence>
<gene>
    <name evidence="3" type="ORF">AAL_06913</name>
</gene>
<dbReference type="InterPro" id="IPR013216">
    <property type="entry name" value="Methyltransf_11"/>
</dbReference>
<reference evidence="3 4" key="1">
    <citation type="journal article" date="2016" name="Genome Biol. Evol.">
        <title>Divergent and convergent evolution of fungal pathogenicity.</title>
        <authorList>
            <person name="Shang Y."/>
            <person name="Xiao G."/>
            <person name="Zheng P."/>
            <person name="Cen K."/>
            <person name="Zhan S."/>
            <person name="Wang C."/>
        </authorList>
    </citation>
    <scope>NUCLEOTIDE SEQUENCE [LARGE SCALE GENOMIC DNA]</scope>
    <source>
        <strain evidence="3 4">RCEF 2490</strain>
    </source>
</reference>
<keyword evidence="1" id="KW-0472">Membrane</keyword>
<protein>
    <recommendedName>
        <fullName evidence="2">Methyltransferase type 11 domain-containing protein</fullName>
    </recommendedName>
</protein>
<evidence type="ECO:0000259" key="2">
    <source>
        <dbReference type="Pfam" id="PF08241"/>
    </source>
</evidence>
<dbReference type="InterPro" id="IPR029063">
    <property type="entry name" value="SAM-dependent_MTases_sf"/>
</dbReference>